<dbReference type="PROSITE" id="PS50103">
    <property type="entry name" value="ZF_C3H1"/>
    <property type="match status" value="1"/>
</dbReference>
<evidence type="ECO:0000256" key="10">
    <source>
        <dbReference type="ARBA" id="ARBA00023158"/>
    </source>
</evidence>
<keyword evidence="2" id="KW-0217">Developmental protein</keyword>
<reference evidence="19 20" key="1">
    <citation type="submission" date="2018-04" db="EMBL/GenBank/DDBJ databases">
        <title>The genome of golden apple snail Pomacea canaliculata provides insight into stress tolerance and invasive adaptation.</title>
        <authorList>
            <person name="Liu C."/>
            <person name="Liu B."/>
            <person name="Ren Y."/>
            <person name="Zhang Y."/>
            <person name="Wang H."/>
            <person name="Li S."/>
            <person name="Jiang F."/>
            <person name="Yin L."/>
            <person name="Zhang G."/>
            <person name="Qian W."/>
            <person name="Fan W."/>
        </authorList>
    </citation>
    <scope>NUCLEOTIDE SEQUENCE [LARGE SCALE GENOMIC DNA]</scope>
    <source>
        <strain evidence="19">SZHN2017</strain>
        <tissue evidence="19">Muscle</tissue>
    </source>
</reference>
<keyword evidence="8" id="KW-0067">ATP-binding</keyword>
<dbReference type="GO" id="GO:0003676">
    <property type="term" value="F:nucleic acid binding"/>
    <property type="evidence" value="ECO:0007669"/>
    <property type="project" value="InterPro"/>
</dbReference>
<evidence type="ECO:0000256" key="14">
    <source>
        <dbReference type="SAM" id="MobiDB-lite"/>
    </source>
</evidence>
<dbReference type="EC" id="3.6.4.13" evidence="1"/>
<dbReference type="SUPFAM" id="SSF52540">
    <property type="entry name" value="P-loop containing nucleoside triphosphate hydrolases"/>
    <property type="match status" value="1"/>
</dbReference>
<dbReference type="Proteomes" id="UP000245119">
    <property type="component" value="Linkage Group LG12"/>
</dbReference>
<dbReference type="Gene3D" id="3.40.50.300">
    <property type="entry name" value="P-loop containing nucleotide triphosphate hydrolases"/>
    <property type="match status" value="1"/>
</dbReference>
<dbReference type="InterPro" id="IPR002999">
    <property type="entry name" value="Tudor"/>
</dbReference>
<dbReference type="SMART" id="SM00487">
    <property type="entry name" value="DEXDc"/>
    <property type="match status" value="1"/>
</dbReference>
<evidence type="ECO:0000259" key="16">
    <source>
        <dbReference type="PROSITE" id="PS50304"/>
    </source>
</evidence>
<dbReference type="Pfam" id="PF04969">
    <property type="entry name" value="CS"/>
    <property type="match status" value="1"/>
</dbReference>
<evidence type="ECO:0000256" key="8">
    <source>
        <dbReference type="ARBA" id="ARBA00022840"/>
    </source>
</evidence>
<dbReference type="OrthoDB" id="249932at2759"/>
<keyword evidence="4" id="KW-0547">Nucleotide-binding</keyword>
<dbReference type="Gene3D" id="1.25.10.10">
    <property type="entry name" value="Leucine-rich Repeat Variant"/>
    <property type="match status" value="1"/>
</dbReference>
<dbReference type="SUPFAM" id="SSF48371">
    <property type="entry name" value="ARM repeat"/>
    <property type="match status" value="1"/>
</dbReference>
<dbReference type="GO" id="GO:0005524">
    <property type="term" value="F:ATP binding"/>
    <property type="evidence" value="ECO:0007669"/>
    <property type="project" value="UniProtKB-KW"/>
</dbReference>
<evidence type="ECO:0000256" key="4">
    <source>
        <dbReference type="ARBA" id="ARBA00022741"/>
    </source>
</evidence>
<evidence type="ECO:0000256" key="3">
    <source>
        <dbReference type="ARBA" id="ARBA00022737"/>
    </source>
</evidence>
<dbReference type="InterPro" id="IPR014001">
    <property type="entry name" value="Helicase_ATP-bd"/>
</dbReference>
<evidence type="ECO:0000256" key="12">
    <source>
        <dbReference type="ARBA" id="ARBA00047984"/>
    </source>
</evidence>
<dbReference type="PROSITE" id="PS50304">
    <property type="entry name" value="TUDOR"/>
    <property type="match status" value="3"/>
</dbReference>
<dbReference type="PANTHER" id="PTHR22655">
    <property type="entry name" value="ATP-DEPENDENT RNA HELICASE TDRD12-RELATED"/>
    <property type="match status" value="1"/>
</dbReference>
<dbReference type="GO" id="GO:0051321">
    <property type="term" value="P:meiotic cell cycle"/>
    <property type="evidence" value="ECO:0007669"/>
    <property type="project" value="UniProtKB-KW"/>
</dbReference>
<keyword evidence="3" id="KW-0677">Repeat</keyword>
<feature type="domain" description="Tudor" evidence="16">
    <location>
        <begin position="86"/>
        <end position="148"/>
    </location>
</feature>
<keyword evidence="13" id="KW-0863">Zinc-finger</keyword>
<feature type="domain" description="CS" evidence="18">
    <location>
        <begin position="1946"/>
        <end position="2032"/>
    </location>
</feature>
<name>A0A2T7NGX4_POMCA</name>
<gene>
    <name evidence="19" type="ORF">C0Q70_18575</name>
</gene>
<evidence type="ECO:0000313" key="19">
    <source>
        <dbReference type="EMBL" id="PVD20420.1"/>
    </source>
</evidence>
<dbReference type="PROSITE" id="PS51192">
    <property type="entry name" value="HELICASE_ATP_BIND_1"/>
    <property type="match status" value="1"/>
</dbReference>
<dbReference type="InterPro" id="IPR008978">
    <property type="entry name" value="HSP20-like_chaperone"/>
</dbReference>
<dbReference type="InterPro" id="IPR016024">
    <property type="entry name" value="ARM-type_fold"/>
</dbReference>
<evidence type="ECO:0000256" key="2">
    <source>
        <dbReference type="ARBA" id="ARBA00022473"/>
    </source>
</evidence>
<dbReference type="GO" id="GO:0008270">
    <property type="term" value="F:zinc ion binding"/>
    <property type="evidence" value="ECO:0007669"/>
    <property type="project" value="UniProtKB-KW"/>
</dbReference>
<dbReference type="PROSITE" id="PS51203">
    <property type="entry name" value="CS"/>
    <property type="match status" value="1"/>
</dbReference>
<dbReference type="SMART" id="SM00333">
    <property type="entry name" value="TUDOR"/>
    <property type="match status" value="3"/>
</dbReference>
<dbReference type="GO" id="GO:0042078">
    <property type="term" value="P:germ-line stem cell division"/>
    <property type="evidence" value="ECO:0007669"/>
    <property type="project" value="TreeGrafter"/>
</dbReference>
<keyword evidence="13" id="KW-0479">Metal-binding</keyword>
<keyword evidence="6" id="KW-0378">Hydrolase</keyword>
<feature type="domain" description="Tudor" evidence="16">
    <location>
        <begin position="1125"/>
        <end position="1189"/>
    </location>
</feature>
<dbReference type="SUPFAM" id="SSF63748">
    <property type="entry name" value="Tudor/PWWP/MBT"/>
    <property type="match status" value="3"/>
</dbReference>
<dbReference type="EMBL" id="PZQS01000012">
    <property type="protein sequence ID" value="PVD20420.1"/>
    <property type="molecule type" value="Genomic_DNA"/>
</dbReference>
<keyword evidence="13" id="KW-0862">Zinc</keyword>
<feature type="zinc finger region" description="C3H1-type" evidence="13">
    <location>
        <begin position="1025"/>
        <end position="1052"/>
    </location>
</feature>
<feature type="compositionally biased region" description="Basic and acidic residues" evidence="14">
    <location>
        <begin position="9"/>
        <end position="21"/>
    </location>
</feature>
<keyword evidence="10" id="KW-0943">RNA-mediated gene silencing</keyword>
<evidence type="ECO:0000256" key="9">
    <source>
        <dbReference type="ARBA" id="ARBA00022871"/>
    </source>
</evidence>
<dbReference type="Pfam" id="PF00270">
    <property type="entry name" value="DEAD"/>
    <property type="match status" value="1"/>
</dbReference>
<evidence type="ECO:0000256" key="11">
    <source>
        <dbReference type="ARBA" id="ARBA00023254"/>
    </source>
</evidence>
<dbReference type="CDD" id="cd20435">
    <property type="entry name" value="Tudor_TDRD12_rpt2"/>
    <property type="match status" value="1"/>
</dbReference>
<dbReference type="PANTHER" id="PTHR22655:SF2">
    <property type="entry name" value="ATP-DEPENDENT RNA HELICASE TDRD12-RELATED"/>
    <property type="match status" value="1"/>
</dbReference>
<dbReference type="GO" id="GO:0003724">
    <property type="term" value="F:RNA helicase activity"/>
    <property type="evidence" value="ECO:0007669"/>
    <property type="project" value="UniProtKB-EC"/>
</dbReference>
<dbReference type="InterPro" id="IPR011545">
    <property type="entry name" value="DEAD/DEAH_box_helicase_dom"/>
</dbReference>
<dbReference type="Gene3D" id="2.40.50.90">
    <property type="match status" value="2"/>
</dbReference>
<dbReference type="Pfam" id="PF00567">
    <property type="entry name" value="TUDOR"/>
    <property type="match status" value="3"/>
</dbReference>
<evidence type="ECO:0000259" key="17">
    <source>
        <dbReference type="PROSITE" id="PS51192"/>
    </source>
</evidence>
<feature type="region of interest" description="Disordered" evidence="14">
    <location>
        <begin position="2044"/>
        <end position="2104"/>
    </location>
</feature>
<keyword evidence="20" id="KW-1185">Reference proteome</keyword>
<dbReference type="GO" id="GO:0031047">
    <property type="term" value="P:regulatory ncRNA-mediated gene silencing"/>
    <property type="evidence" value="ECO:0007669"/>
    <property type="project" value="UniProtKB-KW"/>
</dbReference>
<feature type="region of interest" description="Disordered" evidence="14">
    <location>
        <begin position="1"/>
        <end position="21"/>
    </location>
</feature>
<dbReference type="STRING" id="400727.A0A2T7NGX4"/>
<evidence type="ECO:0000313" key="20">
    <source>
        <dbReference type="Proteomes" id="UP000245119"/>
    </source>
</evidence>
<feature type="domain" description="Helicase ATP-binding" evidence="17">
    <location>
        <begin position="516"/>
        <end position="704"/>
    </location>
</feature>
<feature type="domain" description="Tudor" evidence="16">
    <location>
        <begin position="1461"/>
        <end position="1519"/>
    </location>
</feature>
<feature type="compositionally biased region" description="Low complexity" evidence="14">
    <location>
        <begin position="2082"/>
        <end position="2098"/>
    </location>
</feature>
<sequence length="2104" mass="236917">MKQRAYLRSQDEVHRSLPEHQNPEMAHAYPQLIDIEILKCQNPSFFLGRELTVVPIVDNANYFQEEMLKWSDELESTEDQITVNHNPHVGEICATKNSNSIIWSRVKVTKIFHTLRGDQAQCYFVDTGETKQVPIYRLRKLPDKFIMVPFQVRTMKLAKIQPLSLQMEVTNSGLTVPKRPSSKWDPSAVVYFQNLVARSKRSRVEVMEITDEEDAEDVQHVRLYLFLDGEELCINDMLVHKEYAVYSTTNTQVSSSERSTRHFSPEPEHFTSIAAIQEDRVTSARGYYTDTETSFSDQRSVEKRKALEDCRSFRSRTSSCSSTEICPISPAVITASAYNKHYLPDSGKVSPVFSPLPVHTSPPMQNKDSSSDICKNISKTISPTGSLSAFRPCMSHPEDKSDEKISRIDRASDGAESASQVIEREMVSSTGRRLLGKRVLNQIGRSSDGDISACHLPRLCRADRQTPKPFLGVYVWGNMTRNPVFQLCDIHFDGVISEHFIKENFKTPLAIQAYSWPYIMQCRHVVGIAPAQAGKTLSYLPAVLTLLLQSSSYSKLPPGVHPKCLVLVPTWKKAQEVVDLANEMLQGKTTLTCLAIYAGRCEENQVIPLIRGCDLLVATPNCLLRMLDRRYTNLSQLCHLVLDDAEVLCEQFTSEINEVMTRYAHMLEKHCGLAVPRQILVYSCQWTPGVADFQEKFQKNSIKVFASRMEASVYGRVKQVGQVFVLQKDSPLSKGERMLTDETVNDLSVTCADVVVHFDIPRSKTLFGNRLVMMLDNFCDPEVVNNSMGSKSHCKNRKQSFVPGNSSKVTVVRCDDQPAQSETGSYNPYCLATVGEKTVKALRDTGADVLVVDAGLVAPTDLLPTHRRITMACKNEVRSCPTALVRLQSPFYCGEAIAVVLANLVVPVIIGNHIEQKDGTKVPVLVHPPLPPVSPPPVAVVTRAQAGRDAQGSCVPKPLKMTGSLLREADSSETKKQAVSHILVKESCQMERVHSLYDFLTRNASCIPPDMEAFIKGMLEGLNTDDKKPLCKSVKAYGFCSKGKCLDRHLVMTADKGDDSWLPDAGEVKMKVCHVIDTSHYFVRLLEHCKEDRTVQNYRTNCVQLIMDLALFFLEPQNVSPYSLTQDAGQLAVVRDVDGAYHRARVLKQEEVKVSMKLRKVQVKYIDEGITETVSVDQLLKLPHQFQSVPPQAVEVFICRVKPTDGDTEWSERSIKFMEEILSGEILVGRIVLKMKNTLWLDPVGKETRLKTLKTHIITMFARNELINHHLADDNPEHIKNLYKLCEGKIQVPKKLIQKYFSLPAEQFIDTECLKVGDDFYEVCISVVDTPDHFFVQKWGNLEELEKMVLKLTEHVEKATQPRLLNTDTSSEAIPTPELETINFVAKPDVLKDAPLPTSDLGTVVTATCAENGSHVPSAHTETVTPSATLGDTGSSQQTTSESSGATSSQITTHDQKKKEDFEPGSVCAACFPQDRRWYRGRLQQRLEGGWQVFFIDYGDRQFVPDGDICRLPNIFCEMPAQAIECSLAYVRSRGSEWSNESVEALCDMSHYMTGEKKLLVAKVIDVDEADCAGQKKFVLDIFDTNISSRDLRLSQELINLRLAQCKDEQKLEYPFPKVTFSRRKLYPSFEGKVSDICAALYWSETEDQAGSLSQELASLLDTKEKMLEIFMPGALRTTLKLIGYLWSCDAHATVLTAVVQCIKWNPSFCTAGFAHEIVLHLLFCLEQVQRPMIQSQAAKAAVDLVKIQHSVEEKYFWEYMDQKEIISIFCDVLHAQLDAQVIVPVCFFLTEMFGHSEICKNVVKTQCMDQAVELLTQWQAKESVEVTEAILALLEAAATWDKLHPYLLREAAIQCVVTTLRKEPSHLSIFYSASICQQLCQASRKNKRILLESELVPIVKDLLTRGLQSPALEMCQELEASLSIHFPQQEVLAGKHASQIQSPETHSVKVRWSQSSFRLHLTVLLRGAKAEDFTIQDDRVCCWHLKNNQPLGFDYRLFDKIQPEKCQIKVGANDVRLTLTKQQKGKWSRLLKEKQKHPLVTVDFDNLKDSSESEEENDKTGSSHGKVRLPVLEEDVKRECLSLSDDSSQSQDDLVSSSDDERF</sequence>
<dbReference type="SUPFAM" id="SSF49764">
    <property type="entry name" value="HSP20-like chaperones"/>
    <property type="match status" value="1"/>
</dbReference>
<protein>
    <recommendedName>
        <fullName evidence="1">RNA helicase</fullName>
        <ecNumber evidence="1">3.6.4.13</ecNumber>
    </recommendedName>
</protein>
<dbReference type="InterPro" id="IPR027417">
    <property type="entry name" value="P-loop_NTPase"/>
</dbReference>
<dbReference type="InterPro" id="IPR000571">
    <property type="entry name" value="Znf_CCCH"/>
</dbReference>
<feature type="region of interest" description="Disordered" evidence="14">
    <location>
        <begin position="1413"/>
        <end position="1460"/>
    </location>
</feature>
<dbReference type="Gene3D" id="2.30.30.140">
    <property type="match status" value="2"/>
</dbReference>
<evidence type="ECO:0000256" key="1">
    <source>
        <dbReference type="ARBA" id="ARBA00012552"/>
    </source>
</evidence>
<dbReference type="Gene3D" id="2.60.40.790">
    <property type="match status" value="1"/>
</dbReference>
<organism evidence="19 20">
    <name type="scientific">Pomacea canaliculata</name>
    <name type="common">Golden apple snail</name>
    <dbReference type="NCBI Taxonomy" id="400727"/>
    <lineage>
        <taxon>Eukaryota</taxon>
        <taxon>Metazoa</taxon>
        <taxon>Spiralia</taxon>
        <taxon>Lophotrochozoa</taxon>
        <taxon>Mollusca</taxon>
        <taxon>Gastropoda</taxon>
        <taxon>Caenogastropoda</taxon>
        <taxon>Architaenioglossa</taxon>
        <taxon>Ampullarioidea</taxon>
        <taxon>Ampullariidae</taxon>
        <taxon>Pomacea</taxon>
    </lineage>
</organism>
<dbReference type="InterPro" id="IPR007052">
    <property type="entry name" value="CS_dom"/>
</dbReference>
<accession>A0A2T7NGX4</accession>
<evidence type="ECO:0000256" key="6">
    <source>
        <dbReference type="ARBA" id="ARBA00022801"/>
    </source>
</evidence>
<keyword evidence="7" id="KW-0347">Helicase</keyword>
<proteinExistence type="predicted"/>
<dbReference type="InterPro" id="IPR011989">
    <property type="entry name" value="ARM-like"/>
</dbReference>
<feature type="compositionally biased region" description="Low complexity" evidence="14">
    <location>
        <begin position="1429"/>
        <end position="1452"/>
    </location>
</feature>
<dbReference type="InterPro" id="IPR035437">
    <property type="entry name" value="SNase_OB-fold_sf"/>
</dbReference>
<dbReference type="GO" id="GO:0007283">
    <property type="term" value="P:spermatogenesis"/>
    <property type="evidence" value="ECO:0007669"/>
    <property type="project" value="UniProtKB-KW"/>
</dbReference>
<keyword evidence="11" id="KW-0469">Meiosis</keyword>
<evidence type="ECO:0000259" key="18">
    <source>
        <dbReference type="PROSITE" id="PS51203"/>
    </source>
</evidence>
<evidence type="ECO:0000256" key="7">
    <source>
        <dbReference type="ARBA" id="ARBA00022806"/>
    </source>
</evidence>
<keyword evidence="9" id="KW-0744">Spermatogenesis</keyword>
<dbReference type="GO" id="GO:0016787">
    <property type="term" value="F:hydrolase activity"/>
    <property type="evidence" value="ECO:0007669"/>
    <property type="project" value="UniProtKB-KW"/>
</dbReference>
<evidence type="ECO:0000256" key="5">
    <source>
        <dbReference type="ARBA" id="ARBA00022782"/>
    </source>
</evidence>
<evidence type="ECO:0000259" key="15">
    <source>
        <dbReference type="PROSITE" id="PS50103"/>
    </source>
</evidence>
<comment type="caution">
    <text evidence="19">The sequence shown here is derived from an EMBL/GenBank/DDBJ whole genome shotgun (WGS) entry which is preliminary data.</text>
</comment>
<keyword evidence="5" id="KW-0221">Differentiation</keyword>
<comment type="catalytic activity">
    <reaction evidence="12">
        <text>ATP + H2O = ADP + phosphate + H(+)</text>
        <dbReference type="Rhea" id="RHEA:13065"/>
        <dbReference type="ChEBI" id="CHEBI:15377"/>
        <dbReference type="ChEBI" id="CHEBI:15378"/>
        <dbReference type="ChEBI" id="CHEBI:30616"/>
        <dbReference type="ChEBI" id="CHEBI:43474"/>
        <dbReference type="ChEBI" id="CHEBI:456216"/>
        <dbReference type="EC" id="3.6.4.13"/>
    </reaction>
</comment>
<feature type="domain" description="C3H1-type" evidence="15">
    <location>
        <begin position="1025"/>
        <end position="1052"/>
    </location>
</feature>
<evidence type="ECO:0000256" key="13">
    <source>
        <dbReference type="PROSITE-ProRule" id="PRU00723"/>
    </source>
</evidence>